<dbReference type="AlphaFoldDB" id="A0A9N9HHX8"/>
<name>A0A9N9HHX8_9GLOM</name>
<accession>A0A9N9HHX8</accession>
<comment type="caution">
    <text evidence="1">The sequence shown here is derived from an EMBL/GenBank/DDBJ whole genome shotgun (WGS) entry which is preliminary data.</text>
</comment>
<gene>
    <name evidence="1" type="ORF">PBRASI_LOCUS11601</name>
</gene>
<protein>
    <submittedName>
        <fullName evidence="1">3972_t:CDS:1</fullName>
    </submittedName>
</protein>
<feature type="non-terminal residue" evidence="1">
    <location>
        <position position="60"/>
    </location>
</feature>
<dbReference type="EMBL" id="CAJVPI010006074">
    <property type="protein sequence ID" value="CAG8676994.1"/>
    <property type="molecule type" value="Genomic_DNA"/>
</dbReference>
<reference evidence="1" key="1">
    <citation type="submission" date="2021-06" db="EMBL/GenBank/DDBJ databases">
        <authorList>
            <person name="Kallberg Y."/>
            <person name="Tangrot J."/>
            <person name="Rosling A."/>
        </authorList>
    </citation>
    <scope>NUCLEOTIDE SEQUENCE</scope>
    <source>
        <strain evidence="1">BR232B</strain>
    </source>
</reference>
<keyword evidence="2" id="KW-1185">Reference proteome</keyword>
<proteinExistence type="predicted"/>
<dbReference type="Proteomes" id="UP000789739">
    <property type="component" value="Unassembled WGS sequence"/>
</dbReference>
<evidence type="ECO:0000313" key="1">
    <source>
        <dbReference type="EMBL" id="CAG8676994.1"/>
    </source>
</evidence>
<sequence length="60" mass="7018">LPIHSLLCFHNKILKNEVTRTAVRVVRRRKFELSLVSDVFVNALAFDMAIRAMLDKVFQF</sequence>
<evidence type="ECO:0000313" key="2">
    <source>
        <dbReference type="Proteomes" id="UP000789739"/>
    </source>
</evidence>
<organism evidence="1 2">
    <name type="scientific">Paraglomus brasilianum</name>
    <dbReference type="NCBI Taxonomy" id="144538"/>
    <lineage>
        <taxon>Eukaryota</taxon>
        <taxon>Fungi</taxon>
        <taxon>Fungi incertae sedis</taxon>
        <taxon>Mucoromycota</taxon>
        <taxon>Glomeromycotina</taxon>
        <taxon>Glomeromycetes</taxon>
        <taxon>Paraglomerales</taxon>
        <taxon>Paraglomeraceae</taxon>
        <taxon>Paraglomus</taxon>
    </lineage>
</organism>